<feature type="binding site" evidence="12 15">
    <location>
        <position position="209"/>
    </location>
    <ligand>
        <name>NAD(+)</name>
        <dbReference type="ChEBI" id="CHEBI:57540"/>
    </ligand>
</feature>
<evidence type="ECO:0000256" key="10">
    <source>
        <dbReference type="ARBA" id="ARBA00023102"/>
    </source>
</evidence>
<comment type="function">
    <text evidence="1 12">Catalyzes the sequential NAD-dependent oxidations of L-histidinol to L-histidinaldehyde and then to L-histidine.</text>
</comment>
<dbReference type="Proteomes" id="UP000634668">
    <property type="component" value="Unassembled WGS sequence"/>
</dbReference>
<dbReference type="EC" id="1.1.1.23" evidence="4 12"/>
<dbReference type="RefSeq" id="WP_026814007.1">
    <property type="nucleotide sequence ID" value="NZ_BMWP01000004.1"/>
</dbReference>
<feature type="binding site" evidence="12 16">
    <location>
        <position position="415"/>
    </location>
    <ligand>
        <name>substrate</name>
    </ligand>
</feature>
<feature type="binding site" evidence="12 16">
    <location>
        <position position="356"/>
    </location>
    <ligand>
        <name>substrate</name>
    </ligand>
</feature>
<dbReference type="FunFam" id="3.40.50.1980:FF:000001">
    <property type="entry name" value="Histidinol dehydrogenase"/>
    <property type="match status" value="1"/>
</dbReference>
<proteinExistence type="inferred from homology"/>
<feature type="binding site" evidence="12 15">
    <location>
        <position position="124"/>
    </location>
    <ligand>
        <name>NAD(+)</name>
        <dbReference type="ChEBI" id="CHEBI:57540"/>
    </ligand>
</feature>
<evidence type="ECO:0000256" key="7">
    <source>
        <dbReference type="ARBA" id="ARBA00022833"/>
    </source>
</evidence>
<dbReference type="PRINTS" id="PR00083">
    <property type="entry name" value="HOLDHDRGNASE"/>
</dbReference>
<keyword evidence="6 12" id="KW-0479">Metal-binding</keyword>
<comment type="cofactor">
    <cofactor evidence="12 17">
        <name>Zn(2+)</name>
        <dbReference type="ChEBI" id="CHEBI:29105"/>
    </cofactor>
    <text evidence="12 17">Binds 1 zinc ion per subunit.</text>
</comment>
<feature type="binding site" evidence="12 16">
    <location>
        <position position="233"/>
    </location>
    <ligand>
        <name>substrate</name>
    </ligand>
</feature>
<dbReference type="PANTHER" id="PTHR21256">
    <property type="entry name" value="HISTIDINOL DEHYDROGENASE HDH"/>
    <property type="match status" value="1"/>
</dbReference>
<keyword evidence="10 12" id="KW-0368">Histidine biosynthesis</keyword>
<evidence type="ECO:0000256" key="13">
    <source>
        <dbReference type="PIRNR" id="PIRNR000099"/>
    </source>
</evidence>
<dbReference type="InterPro" id="IPR022695">
    <property type="entry name" value="Histidinol_DH_monofunct"/>
</dbReference>
<protein>
    <recommendedName>
        <fullName evidence="4 12">Histidinol dehydrogenase</fullName>
        <shortName evidence="12">HDH</shortName>
        <ecNumber evidence="4 12">1.1.1.23</ecNumber>
    </recommendedName>
</protein>
<dbReference type="FunFam" id="1.20.5.1300:FF:000001">
    <property type="entry name" value="Histidine biosynthesis trifunctional protein"/>
    <property type="match status" value="1"/>
</dbReference>
<dbReference type="GO" id="GO:0000105">
    <property type="term" value="P:L-histidine biosynthetic process"/>
    <property type="evidence" value="ECO:0007669"/>
    <property type="project" value="UniProtKB-UniRule"/>
</dbReference>
<dbReference type="GO" id="GO:0005829">
    <property type="term" value="C:cytosol"/>
    <property type="evidence" value="ECO:0007669"/>
    <property type="project" value="TreeGrafter"/>
</dbReference>
<dbReference type="AlphaFoldDB" id="A0A918IPN1"/>
<keyword evidence="9 12" id="KW-0520">NAD</keyword>
<evidence type="ECO:0000256" key="4">
    <source>
        <dbReference type="ARBA" id="ARBA00012965"/>
    </source>
</evidence>
<feature type="binding site" evidence="12 16">
    <location>
        <position position="410"/>
    </location>
    <ligand>
        <name>substrate</name>
    </ligand>
</feature>
<evidence type="ECO:0000256" key="9">
    <source>
        <dbReference type="ARBA" id="ARBA00023027"/>
    </source>
</evidence>
<feature type="binding site" evidence="12 17">
    <location>
        <position position="356"/>
    </location>
    <ligand>
        <name>Zn(2+)</name>
        <dbReference type="ChEBI" id="CHEBI:29105"/>
    </ligand>
</feature>
<dbReference type="Pfam" id="PF00815">
    <property type="entry name" value="Histidinol_dh"/>
    <property type="match status" value="1"/>
</dbReference>
<comment type="pathway">
    <text evidence="2 12">Amino-acid biosynthesis; L-histidine biosynthesis; L-histidine from 5-phospho-alpha-D-ribose 1-diphosphate: step 9/9.</text>
</comment>
<feature type="binding site" evidence="12 15">
    <location>
        <position position="186"/>
    </location>
    <ligand>
        <name>NAD(+)</name>
        <dbReference type="ChEBI" id="CHEBI:57540"/>
    </ligand>
</feature>
<dbReference type="PANTHER" id="PTHR21256:SF2">
    <property type="entry name" value="HISTIDINE BIOSYNTHESIS TRIFUNCTIONAL PROTEIN"/>
    <property type="match status" value="1"/>
</dbReference>
<evidence type="ECO:0000256" key="14">
    <source>
        <dbReference type="PIRSR" id="PIRSR000099-1"/>
    </source>
</evidence>
<feature type="active site" description="Proton acceptor" evidence="12 14">
    <location>
        <position position="322"/>
    </location>
</feature>
<dbReference type="GO" id="GO:0051287">
    <property type="term" value="F:NAD binding"/>
    <property type="evidence" value="ECO:0007669"/>
    <property type="project" value="InterPro"/>
</dbReference>
<evidence type="ECO:0000256" key="6">
    <source>
        <dbReference type="ARBA" id="ARBA00022723"/>
    </source>
</evidence>
<feature type="binding site" evidence="12 16">
    <location>
        <position position="258"/>
    </location>
    <ligand>
        <name>substrate</name>
    </ligand>
</feature>
<evidence type="ECO:0000256" key="17">
    <source>
        <dbReference type="PIRSR" id="PIRSR000099-4"/>
    </source>
</evidence>
<reference evidence="19" key="1">
    <citation type="journal article" date="2014" name="Int. J. Syst. Evol. Microbiol.">
        <title>Complete genome sequence of Corynebacterium casei LMG S-19264T (=DSM 44701T), isolated from a smear-ripened cheese.</title>
        <authorList>
            <consortium name="US DOE Joint Genome Institute (JGI-PGF)"/>
            <person name="Walter F."/>
            <person name="Albersmeier A."/>
            <person name="Kalinowski J."/>
            <person name="Ruckert C."/>
        </authorList>
    </citation>
    <scope>NUCLEOTIDE SEQUENCE</scope>
    <source>
        <strain evidence="19">KCTC 12113</strain>
    </source>
</reference>
<feature type="binding site" evidence="12 17">
    <location>
        <position position="255"/>
    </location>
    <ligand>
        <name>Zn(2+)</name>
        <dbReference type="ChEBI" id="CHEBI:29105"/>
    </ligand>
</feature>
<keyword evidence="7 12" id="KW-0862">Zinc</keyword>
<name>A0A918IPN1_9FLAO</name>
<evidence type="ECO:0000313" key="19">
    <source>
        <dbReference type="EMBL" id="GGW25710.1"/>
    </source>
</evidence>
<keyword evidence="8 12" id="KW-0560">Oxidoreductase</keyword>
<dbReference type="GO" id="GO:0008270">
    <property type="term" value="F:zinc ion binding"/>
    <property type="evidence" value="ECO:0007669"/>
    <property type="project" value="UniProtKB-UniRule"/>
</dbReference>
<comment type="catalytic activity">
    <reaction evidence="11 12">
        <text>L-histidinol + 2 NAD(+) + H2O = L-histidine + 2 NADH + 3 H(+)</text>
        <dbReference type="Rhea" id="RHEA:20641"/>
        <dbReference type="ChEBI" id="CHEBI:15377"/>
        <dbReference type="ChEBI" id="CHEBI:15378"/>
        <dbReference type="ChEBI" id="CHEBI:57540"/>
        <dbReference type="ChEBI" id="CHEBI:57595"/>
        <dbReference type="ChEBI" id="CHEBI:57699"/>
        <dbReference type="ChEBI" id="CHEBI:57945"/>
        <dbReference type="EC" id="1.1.1.23"/>
    </reaction>
</comment>
<dbReference type="InterPro" id="IPR016161">
    <property type="entry name" value="Ald_DH/histidinol_DH"/>
</dbReference>
<dbReference type="NCBIfam" id="TIGR00069">
    <property type="entry name" value="hisD"/>
    <property type="match status" value="1"/>
</dbReference>
<evidence type="ECO:0000256" key="18">
    <source>
        <dbReference type="RuleBase" id="RU004175"/>
    </source>
</evidence>
<dbReference type="CDD" id="cd06572">
    <property type="entry name" value="Histidinol_dh"/>
    <property type="match status" value="1"/>
</dbReference>
<dbReference type="HAMAP" id="MF_01024">
    <property type="entry name" value="HisD"/>
    <property type="match status" value="1"/>
</dbReference>
<organism evidence="19 20">
    <name type="scientific">Arenibacter certesii</name>
    <dbReference type="NCBI Taxonomy" id="228955"/>
    <lineage>
        <taxon>Bacteria</taxon>
        <taxon>Pseudomonadati</taxon>
        <taxon>Bacteroidota</taxon>
        <taxon>Flavobacteriia</taxon>
        <taxon>Flavobacteriales</taxon>
        <taxon>Flavobacteriaceae</taxon>
        <taxon>Arenibacter</taxon>
    </lineage>
</organism>
<keyword evidence="5 12" id="KW-0028">Amino-acid biosynthesis</keyword>
<evidence type="ECO:0000256" key="3">
    <source>
        <dbReference type="ARBA" id="ARBA00010178"/>
    </source>
</evidence>
<evidence type="ECO:0000256" key="2">
    <source>
        <dbReference type="ARBA" id="ARBA00004940"/>
    </source>
</evidence>
<dbReference type="Gene3D" id="3.40.50.1980">
    <property type="entry name" value="Nitrogenase molybdenum iron protein domain"/>
    <property type="match status" value="2"/>
</dbReference>
<feature type="binding site" evidence="12 17">
    <location>
        <position position="258"/>
    </location>
    <ligand>
        <name>Zn(2+)</name>
        <dbReference type="ChEBI" id="CHEBI:29105"/>
    </ligand>
</feature>
<comment type="similarity">
    <text evidence="3 12 13 18">Belongs to the histidinol dehydrogenase family.</text>
</comment>
<reference evidence="19" key="2">
    <citation type="submission" date="2020-09" db="EMBL/GenBank/DDBJ databases">
        <authorList>
            <person name="Sun Q."/>
            <person name="Kim S."/>
        </authorList>
    </citation>
    <scope>NUCLEOTIDE SEQUENCE</scope>
    <source>
        <strain evidence="19">KCTC 12113</strain>
    </source>
</reference>
<accession>A0A918IPN1</accession>
<comment type="caution">
    <text evidence="19">The sequence shown here is derived from an EMBL/GenBank/DDBJ whole genome shotgun (WGS) entry which is preliminary data.</text>
</comment>
<evidence type="ECO:0000256" key="5">
    <source>
        <dbReference type="ARBA" id="ARBA00022605"/>
    </source>
</evidence>
<dbReference type="SUPFAM" id="SSF53720">
    <property type="entry name" value="ALDH-like"/>
    <property type="match status" value="1"/>
</dbReference>
<evidence type="ECO:0000256" key="16">
    <source>
        <dbReference type="PIRSR" id="PIRSR000099-3"/>
    </source>
</evidence>
<dbReference type="EMBL" id="BMWP01000004">
    <property type="protein sequence ID" value="GGW25710.1"/>
    <property type="molecule type" value="Genomic_DNA"/>
</dbReference>
<evidence type="ECO:0000256" key="15">
    <source>
        <dbReference type="PIRSR" id="PIRSR000099-2"/>
    </source>
</evidence>
<evidence type="ECO:0000256" key="8">
    <source>
        <dbReference type="ARBA" id="ARBA00023002"/>
    </source>
</evidence>
<dbReference type="PIRSF" id="PIRSF000099">
    <property type="entry name" value="Histidinol_dh"/>
    <property type="match status" value="1"/>
</dbReference>
<feature type="binding site" evidence="12 17">
    <location>
        <position position="415"/>
    </location>
    <ligand>
        <name>Zn(2+)</name>
        <dbReference type="ChEBI" id="CHEBI:29105"/>
    </ligand>
</feature>
<keyword evidence="20" id="KW-1185">Reference proteome</keyword>
<evidence type="ECO:0000256" key="1">
    <source>
        <dbReference type="ARBA" id="ARBA00003850"/>
    </source>
</evidence>
<dbReference type="GO" id="GO:0004399">
    <property type="term" value="F:histidinol dehydrogenase activity"/>
    <property type="evidence" value="ECO:0007669"/>
    <property type="project" value="UniProtKB-UniRule"/>
</dbReference>
<feature type="binding site" evidence="12 16">
    <location>
        <position position="255"/>
    </location>
    <ligand>
        <name>substrate</name>
    </ligand>
</feature>
<dbReference type="InterPro" id="IPR001692">
    <property type="entry name" value="Histidinol_DH_CS"/>
</dbReference>
<dbReference type="Gene3D" id="1.20.5.1300">
    <property type="match status" value="1"/>
</dbReference>
<evidence type="ECO:0000256" key="11">
    <source>
        <dbReference type="ARBA" id="ARBA00049489"/>
    </source>
</evidence>
<feature type="active site" description="Proton acceptor" evidence="12 14">
    <location>
        <position position="323"/>
    </location>
</feature>
<dbReference type="PROSITE" id="PS00611">
    <property type="entry name" value="HISOL_DEHYDROGENASE"/>
    <property type="match status" value="1"/>
</dbReference>
<gene>
    <name evidence="12 19" type="primary">hisD</name>
    <name evidence="19" type="ORF">GCM10007383_08090</name>
</gene>
<evidence type="ECO:0000313" key="20">
    <source>
        <dbReference type="Proteomes" id="UP000634668"/>
    </source>
</evidence>
<evidence type="ECO:0000256" key="12">
    <source>
        <dbReference type="HAMAP-Rule" id="MF_01024"/>
    </source>
</evidence>
<dbReference type="InterPro" id="IPR012131">
    <property type="entry name" value="Hstdl_DH"/>
</dbReference>
<feature type="binding site" evidence="12 16">
    <location>
        <position position="323"/>
    </location>
    <ligand>
        <name>substrate</name>
    </ligand>
</feature>
<sequence>MNKIYNPIKKDWTSLLKRPTQTVADIEKMVDPIFLEVKNSGDTAIKTYTEKFDRVSIENFSVTKEEIEIAASQVPENLKLAIQLAKRNIEKFHDAQRTDRVSVETSTGVHCWQEKRPIQKVGLYIPGGTAPLFSTVLMLTVPANLAGCKEIVLCSPPNKEGKLHPAILYTANLCGVTKIFKVGGVQAIAGMTFGTETIPQVYKIFGPGNQYVTVAKQIATKYGIAIDMPAGPSELLVMADDSANAAFVASDLLSQAEHGADSQVILVSTSKLLISEVEREVEEQIKLLPRQEIAKKSIANSKLIYVEDKDIAVELINEYGPEHYILCVENESFFLDRTYNAGSVFIGNYTPESAGDYASGTNHTLPTNGYAKQYSGVNLDSFMKAITFQKISKQGIQGIGETIELMAEAEGLFAHKNAVSLRLKSL</sequence>